<feature type="non-terminal residue" evidence="2">
    <location>
        <position position="1"/>
    </location>
</feature>
<comment type="caution">
    <text evidence="2">The sequence shown here is derived from an EMBL/GenBank/DDBJ whole genome shotgun (WGS) entry which is preliminary data.</text>
</comment>
<accession>A0A8K0G7M4</accession>
<reference evidence="2" key="1">
    <citation type="submission" date="2019-08" db="EMBL/GenBank/DDBJ databases">
        <title>The genome of the North American firefly Photinus pyralis.</title>
        <authorList>
            <consortium name="Photinus pyralis genome working group"/>
            <person name="Fallon T.R."/>
            <person name="Sander Lower S.E."/>
            <person name="Weng J.-K."/>
        </authorList>
    </citation>
    <scope>NUCLEOTIDE SEQUENCE</scope>
    <source>
        <strain evidence="2">TRF0915ILg1</strain>
        <tissue evidence="2">Whole body</tissue>
    </source>
</reference>
<keyword evidence="3" id="KW-1185">Reference proteome</keyword>
<name>A0A8K0G7M4_IGNLU</name>
<protein>
    <submittedName>
        <fullName evidence="2">Uncharacterized protein</fullName>
    </submittedName>
</protein>
<feature type="signal peptide" evidence="1">
    <location>
        <begin position="1"/>
        <end position="18"/>
    </location>
</feature>
<evidence type="ECO:0000313" key="2">
    <source>
        <dbReference type="EMBL" id="KAF2888826.1"/>
    </source>
</evidence>
<sequence>MKFTLVAVLAGLCAFALASPVYEEQQGGYHHYKVGGKDYLRQYKDVLTLFKYVHQPTHLQEHVTLAKEYNVHHNLADYT</sequence>
<evidence type="ECO:0000313" key="3">
    <source>
        <dbReference type="Proteomes" id="UP000801492"/>
    </source>
</evidence>
<dbReference type="AlphaFoldDB" id="A0A8K0G7M4"/>
<dbReference type="EMBL" id="VTPC01073464">
    <property type="protein sequence ID" value="KAF2888826.1"/>
    <property type="molecule type" value="Genomic_DNA"/>
</dbReference>
<feature type="chain" id="PRO_5035476273" evidence="1">
    <location>
        <begin position="19"/>
        <end position="79"/>
    </location>
</feature>
<evidence type="ECO:0000256" key="1">
    <source>
        <dbReference type="SAM" id="SignalP"/>
    </source>
</evidence>
<proteinExistence type="predicted"/>
<dbReference type="Proteomes" id="UP000801492">
    <property type="component" value="Unassembled WGS sequence"/>
</dbReference>
<gene>
    <name evidence="2" type="ORF">ILUMI_17347</name>
</gene>
<keyword evidence="1" id="KW-0732">Signal</keyword>
<organism evidence="2 3">
    <name type="scientific">Ignelater luminosus</name>
    <name type="common">Cucubano</name>
    <name type="synonym">Pyrophorus luminosus</name>
    <dbReference type="NCBI Taxonomy" id="2038154"/>
    <lineage>
        <taxon>Eukaryota</taxon>
        <taxon>Metazoa</taxon>
        <taxon>Ecdysozoa</taxon>
        <taxon>Arthropoda</taxon>
        <taxon>Hexapoda</taxon>
        <taxon>Insecta</taxon>
        <taxon>Pterygota</taxon>
        <taxon>Neoptera</taxon>
        <taxon>Endopterygota</taxon>
        <taxon>Coleoptera</taxon>
        <taxon>Polyphaga</taxon>
        <taxon>Elateriformia</taxon>
        <taxon>Elateroidea</taxon>
        <taxon>Elateridae</taxon>
        <taxon>Agrypninae</taxon>
        <taxon>Pyrophorini</taxon>
        <taxon>Ignelater</taxon>
    </lineage>
</organism>